<accession>A0A163D8P0</accession>
<proteinExistence type="predicted"/>
<name>A0A163D8P0_9BACL</name>
<sequence>MIGLVLVIGIVVLSAYYLSNDKKLYGNDEGSIQKVIQSIEGYENRQIEILDISDFHDSRVVGFLSDQRPGYIEFARNSKGNYEWKHIETAHDPVGLFMLNNPKEEVQKWMVVTHHDNQVAKMQVRINGELLEQTFVPNRADVTYIELPPSEDQSYTFRDYKFYDERGMLLDE</sequence>
<dbReference type="RefSeq" id="WP_036637237.1">
    <property type="nucleotide sequence ID" value="NZ_CBCSBX010000001.1"/>
</dbReference>
<gene>
    <name evidence="1" type="ORF">AWU65_00105</name>
</gene>
<dbReference type="GeneID" id="97555148"/>
<dbReference type="Proteomes" id="UP000076796">
    <property type="component" value="Unassembled WGS sequence"/>
</dbReference>
<evidence type="ECO:0000313" key="1">
    <source>
        <dbReference type="EMBL" id="KZS43068.1"/>
    </source>
</evidence>
<reference evidence="1" key="1">
    <citation type="journal article" date="2016" name="Genome Announc.">
        <title>Draft genomes of two strains of Paenibacillus glucanolyticus with capability to degrade lignocellulose.</title>
        <authorList>
            <person name="Mathews S.L."/>
            <person name="Pawlak J."/>
            <person name="Grunden A.M."/>
        </authorList>
    </citation>
    <scope>NUCLEOTIDE SEQUENCE [LARGE SCALE GENOMIC DNA]</scope>
    <source>
        <strain evidence="1">SLM1</strain>
    </source>
</reference>
<evidence type="ECO:0000313" key="2">
    <source>
        <dbReference type="Proteomes" id="UP000076796"/>
    </source>
</evidence>
<organism evidence="1 2">
    <name type="scientific">Paenibacillus glucanolyticus</name>
    <dbReference type="NCBI Taxonomy" id="59843"/>
    <lineage>
        <taxon>Bacteria</taxon>
        <taxon>Bacillati</taxon>
        <taxon>Bacillota</taxon>
        <taxon>Bacilli</taxon>
        <taxon>Bacillales</taxon>
        <taxon>Paenibacillaceae</taxon>
        <taxon>Paenibacillus</taxon>
    </lineage>
</organism>
<dbReference type="EMBL" id="LWMH01000003">
    <property type="protein sequence ID" value="KZS43068.1"/>
    <property type="molecule type" value="Genomic_DNA"/>
</dbReference>
<dbReference type="OrthoDB" id="2624420at2"/>
<comment type="caution">
    <text evidence="1">The sequence shown here is derived from an EMBL/GenBank/DDBJ whole genome shotgun (WGS) entry which is preliminary data.</text>
</comment>
<keyword evidence="2" id="KW-1185">Reference proteome</keyword>
<dbReference type="AlphaFoldDB" id="A0A163D8P0"/>
<protein>
    <submittedName>
        <fullName evidence="1">Uncharacterized protein</fullName>
    </submittedName>
</protein>
<dbReference type="KEGG" id="pglu:A3958_23665"/>